<dbReference type="EMBL" id="RAWE01000139">
    <property type="protein sequence ID" value="RKG98529.1"/>
    <property type="molecule type" value="Genomic_DNA"/>
</dbReference>
<evidence type="ECO:0000313" key="2">
    <source>
        <dbReference type="Proteomes" id="UP000268313"/>
    </source>
</evidence>
<organism evidence="1 2">
    <name type="scientific">Corallococcus carmarthensis</name>
    <dbReference type="NCBI Taxonomy" id="2316728"/>
    <lineage>
        <taxon>Bacteria</taxon>
        <taxon>Pseudomonadati</taxon>
        <taxon>Myxococcota</taxon>
        <taxon>Myxococcia</taxon>
        <taxon>Myxococcales</taxon>
        <taxon>Cystobacterineae</taxon>
        <taxon>Myxococcaceae</taxon>
        <taxon>Corallococcus</taxon>
    </lineage>
</organism>
<dbReference type="Proteomes" id="UP000268313">
    <property type="component" value="Unassembled WGS sequence"/>
</dbReference>
<dbReference type="OrthoDB" id="5499976at2"/>
<sequence>MDTVAAVKDAPLKLTPDTTLTPEALEKASGVLARDGLLLGRGDDAAPHLVLFDGRFTPAHAELLERRPPALLLATRGEGGQPSAWEARLLSALLRGEPMIPREAATSVAWLGSVAEVTAAGERAAEAVLQAGGSKSAASRVADVVHEIGVNALLDAPVDASGEPKYAHRRGQVQSVAEEDRCLLSWAVADGRAWLEATDRFGRLSVSPLVRVVKAWGEKAQVDASGGGAGLGLRRILEHSDAVAVRVTPGKRTQFACAVDLGDARRRAAQPKSLLFCLERG</sequence>
<protein>
    <submittedName>
        <fullName evidence="1">Uncharacterized protein</fullName>
    </submittedName>
</protein>
<proteinExistence type="predicted"/>
<evidence type="ECO:0000313" key="1">
    <source>
        <dbReference type="EMBL" id="RKG98529.1"/>
    </source>
</evidence>
<reference evidence="2" key="1">
    <citation type="submission" date="2018-09" db="EMBL/GenBank/DDBJ databases">
        <authorList>
            <person name="Livingstone P.G."/>
            <person name="Whitworth D.E."/>
        </authorList>
    </citation>
    <scope>NUCLEOTIDE SEQUENCE [LARGE SCALE GENOMIC DNA]</scope>
    <source>
        <strain evidence="2">CA043D</strain>
    </source>
</reference>
<name>A0A3A8JS11_9BACT</name>
<dbReference type="AlphaFoldDB" id="A0A3A8JS11"/>
<comment type="caution">
    <text evidence="1">The sequence shown here is derived from an EMBL/GenBank/DDBJ whole genome shotgun (WGS) entry which is preliminary data.</text>
</comment>
<gene>
    <name evidence="1" type="ORF">D7X32_29235</name>
</gene>
<accession>A0A3A8JS11</accession>
<keyword evidence="2" id="KW-1185">Reference proteome</keyword>